<dbReference type="GO" id="GO:0016746">
    <property type="term" value="F:acyltransferase activity"/>
    <property type="evidence" value="ECO:0007669"/>
    <property type="project" value="UniProtKB-KW"/>
</dbReference>
<evidence type="ECO:0000256" key="5">
    <source>
        <dbReference type="ARBA" id="ARBA00023136"/>
    </source>
</evidence>
<protein>
    <submittedName>
        <fullName evidence="8">Lysophospholipid acyltransferase</fullName>
    </submittedName>
</protein>
<dbReference type="PANTHER" id="PTHR30606">
    <property type="entry name" value="LIPID A BIOSYNTHESIS LAUROYL ACYLTRANSFERASE"/>
    <property type="match status" value="1"/>
</dbReference>
<keyword evidence="3" id="KW-0997">Cell inner membrane</keyword>
<sequence>MATKQRGSGWSIKLVFNLYKVFGYKFIYYLMYPVSLFYALISTNVRVALKDYYAHLGIKMSFYTYFQHSRTFAITMVDRFITKADPEAYKFVYENPDRPLEIFANKTILVLSHFGGWAASSNSSRSSNVMNIVMQEAMKDTIKELEEELGYKSTQKVIDLNKGPIAVAINIANALSANEVVAIMGDRASNPKATIEVEFLGKTALFNKNPFQIAYKMKTPLVAYFVMLTGLQEYKVEFIEIDVDYEKKANEAIEEAVLKYTKKYEEVIKRYPSQWFNLYDFWKIP</sequence>
<dbReference type="GO" id="GO:1901137">
    <property type="term" value="P:carbohydrate derivative biosynthetic process"/>
    <property type="evidence" value="ECO:0007669"/>
    <property type="project" value="UniProtKB-ARBA"/>
</dbReference>
<evidence type="ECO:0000256" key="2">
    <source>
        <dbReference type="ARBA" id="ARBA00022475"/>
    </source>
</evidence>
<dbReference type="InterPro" id="IPR004960">
    <property type="entry name" value="LipA_acyltrans"/>
</dbReference>
<evidence type="ECO:0000256" key="1">
    <source>
        <dbReference type="ARBA" id="ARBA00004533"/>
    </source>
</evidence>
<reference evidence="8" key="1">
    <citation type="submission" date="2016-10" db="EMBL/GenBank/DDBJ databases">
        <authorList>
            <person name="de Groot N.N."/>
        </authorList>
    </citation>
    <scope>NUCLEOTIDE SEQUENCE</scope>
</reference>
<keyword evidence="7" id="KW-0812">Transmembrane</keyword>
<evidence type="ECO:0000313" key="8">
    <source>
        <dbReference type="EMBL" id="SFV68523.1"/>
    </source>
</evidence>
<dbReference type="GO" id="GO:0008610">
    <property type="term" value="P:lipid biosynthetic process"/>
    <property type="evidence" value="ECO:0007669"/>
    <property type="project" value="UniProtKB-ARBA"/>
</dbReference>
<evidence type="ECO:0000256" key="4">
    <source>
        <dbReference type="ARBA" id="ARBA00022679"/>
    </source>
</evidence>
<dbReference type="Pfam" id="PF03279">
    <property type="entry name" value="Lip_A_acyltrans"/>
    <property type="match status" value="1"/>
</dbReference>
<dbReference type="AlphaFoldDB" id="A0A1W1CS16"/>
<dbReference type="PANTHER" id="PTHR30606:SF9">
    <property type="entry name" value="LIPID A BIOSYNTHESIS LAUROYLTRANSFERASE"/>
    <property type="match status" value="1"/>
</dbReference>
<dbReference type="EMBL" id="FPHF01000105">
    <property type="protein sequence ID" value="SFV68523.1"/>
    <property type="molecule type" value="Genomic_DNA"/>
</dbReference>
<comment type="subcellular location">
    <subcellularLocation>
        <location evidence="1">Cell inner membrane</location>
    </subcellularLocation>
</comment>
<name>A0A1W1CS16_9ZZZZ</name>
<proteinExistence type="predicted"/>
<accession>A0A1W1CS16</accession>
<evidence type="ECO:0000256" key="6">
    <source>
        <dbReference type="ARBA" id="ARBA00023315"/>
    </source>
</evidence>
<keyword evidence="6 8" id="KW-0012">Acyltransferase</keyword>
<evidence type="ECO:0000256" key="3">
    <source>
        <dbReference type="ARBA" id="ARBA00022519"/>
    </source>
</evidence>
<organism evidence="8">
    <name type="scientific">hydrothermal vent metagenome</name>
    <dbReference type="NCBI Taxonomy" id="652676"/>
    <lineage>
        <taxon>unclassified sequences</taxon>
        <taxon>metagenomes</taxon>
        <taxon>ecological metagenomes</taxon>
    </lineage>
</organism>
<dbReference type="CDD" id="cd07984">
    <property type="entry name" value="LPLAT_LABLAT-like"/>
    <property type="match status" value="1"/>
</dbReference>
<keyword evidence="7" id="KW-1133">Transmembrane helix</keyword>
<feature type="transmembrane region" description="Helical" evidence="7">
    <location>
        <begin position="21"/>
        <end position="41"/>
    </location>
</feature>
<keyword evidence="5 7" id="KW-0472">Membrane</keyword>
<gene>
    <name evidence="8" type="ORF">MNB_SM-4-1417</name>
</gene>
<keyword evidence="2" id="KW-1003">Cell membrane</keyword>
<dbReference type="GO" id="GO:0005886">
    <property type="term" value="C:plasma membrane"/>
    <property type="evidence" value="ECO:0007669"/>
    <property type="project" value="UniProtKB-SubCell"/>
</dbReference>
<evidence type="ECO:0000256" key="7">
    <source>
        <dbReference type="SAM" id="Phobius"/>
    </source>
</evidence>
<keyword evidence="4 8" id="KW-0808">Transferase</keyword>